<dbReference type="EMBL" id="JACHGG010000006">
    <property type="protein sequence ID" value="MBB6060825.1"/>
    <property type="molecule type" value="Genomic_DNA"/>
</dbReference>
<protein>
    <submittedName>
        <fullName evidence="2">Uncharacterized protein</fullName>
    </submittedName>
</protein>
<accession>A0A7W9T4L7</accession>
<sequence>MICWARLSPMPEPPGSVVKNGMKMLSSRSGAMPRPLSTISSTTYDPNRSGNSRQAQPVRTR</sequence>
<dbReference type="AlphaFoldDB" id="A0A7W9T4L7"/>
<name>A0A7W9T4L7_9BACT</name>
<evidence type="ECO:0000313" key="3">
    <source>
        <dbReference type="Proteomes" id="UP000532746"/>
    </source>
</evidence>
<comment type="caution">
    <text evidence="2">The sequence shown here is derived from an EMBL/GenBank/DDBJ whole genome shotgun (WGS) entry which is preliminary data.</text>
</comment>
<evidence type="ECO:0000313" key="2">
    <source>
        <dbReference type="EMBL" id="MBB6060825.1"/>
    </source>
</evidence>
<dbReference type="Proteomes" id="UP000532746">
    <property type="component" value="Unassembled WGS sequence"/>
</dbReference>
<feature type="compositionally biased region" description="Polar residues" evidence="1">
    <location>
        <begin position="37"/>
        <end position="61"/>
    </location>
</feature>
<keyword evidence="3" id="KW-1185">Reference proteome</keyword>
<feature type="region of interest" description="Disordered" evidence="1">
    <location>
        <begin position="26"/>
        <end position="61"/>
    </location>
</feature>
<evidence type="ECO:0000256" key="1">
    <source>
        <dbReference type="SAM" id="MobiDB-lite"/>
    </source>
</evidence>
<organism evidence="2 3">
    <name type="scientific">Hymenobacter luteus</name>
    <dbReference type="NCBI Taxonomy" id="1411122"/>
    <lineage>
        <taxon>Bacteria</taxon>
        <taxon>Pseudomonadati</taxon>
        <taxon>Bacteroidota</taxon>
        <taxon>Cytophagia</taxon>
        <taxon>Cytophagales</taxon>
        <taxon>Hymenobacteraceae</taxon>
        <taxon>Hymenobacter</taxon>
    </lineage>
</organism>
<reference evidence="2 3" key="1">
    <citation type="submission" date="2020-08" db="EMBL/GenBank/DDBJ databases">
        <title>Genomic Encyclopedia of Type Strains, Phase IV (KMG-IV): sequencing the most valuable type-strain genomes for metagenomic binning, comparative biology and taxonomic classification.</title>
        <authorList>
            <person name="Goeker M."/>
        </authorList>
    </citation>
    <scope>NUCLEOTIDE SEQUENCE [LARGE SCALE GENOMIC DNA]</scope>
    <source>
        <strain evidence="2 3">DSM 26718</strain>
    </source>
</reference>
<proteinExistence type="predicted"/>
<gene>
    <name evidence="2" type="ORF">HNQ93_003700</name>
</gene>